<accession>A0A2B7XHF5</accession>
<feature type="region of interest" description="Disordered" evidence="1">
    <location>
        <begin position="32"/>
        <end position="62"/>
    </location>
</feature>
<evidence type="ECO:0000313" key="3">
    <source>
        <dbReference type="Proteomes" id="UP000224080"/>
    </source>
</evidence>
<comment type="caution">
    <text evidence="2">The sequence shown here is derived from an EMBL/GenBank/DDBJ whole genome shotgun (WGS) entry which is preliminary data.</text>
</comment>
<evidence type="ECO:0000256" key="1">
    <source>
        <dbReference type="SAM" id="MobiDB-lite"/>
    </source>
</evidence>
<dbReference type="Proteomes" id="UP000224080">
    <property type="component" value="Unassembled WGS sequence"/>
</dbReference>
<dbReference type="EMBL" id="PDNC01000010">
    <property type="protein sequence ID" value="PGH08142.1"/>
    <property type="molecule type" value="Genomic_DNA"/>
</dbReference>
<proteinExistence type="predicted"/>
<sequence>MAGRVLMSAYDIDWDEMSRGLASTTSLHSPREFSDIGVFPGTRKTRQGHALRSRKKSKQDAAKIAPRLITRVLQRLEVPCQTHPTS</sequence>
<feature type="compositionally biased region" description="Basic residues" evidence="1">
    <location>
        <begin position="43"/>
        <end position="57"/>
    </location>
</feature>
<name>A0A2B7XHF5_9EURO</name>
<dbReference type="AlphaFoldDB" id="A0A2B7XHF5"/>
<keyword evidence="3" id="KW-1185">Reference proteome</keyword>
<gene>
    <name evidence="2" type="ORF">GX51_01295</name>
</gene>
<reference evidence="2 3" key="1">
    <citation type="submission" date="2017-10" db="EMBL/GenBank/DDBJ databases">
        <title>Comparative genomics in systemic dimorphic fungi from Ajellomycetaceae.</title>
        <authorList>
            <person name="Munoz J.F."/>
            <person name="Mcewen J.G."/>
            <person name="Clay O.K."/>
            <person name="Cuomo C.A."/>
        </authorList>
    </citation>
    <scope>NUCLEOTIDE SEQUENCE [LARGE SCALE GENOMIC DNA]</scope>
    <source>
        <strain evidence="2 3">UAMH130</strain>
    </source>
</reference>
<organism evidence="2 3">
    <name type="scientific">Blastomyces parvus</name>
    <dbReference type="NCBI Taxonomy" id="2060905"/>
    <lineage>
        <taxon>Eukaryota</taxon>
        <taxon>Fungi</taxon>
        <taxon>Dikarya</taxon>
        <taxon>Ascomycota</taxon>
        <taxon>Pezizomycotina</taxon>
        <taxon>Eurotiomycetes</taxon>
        <taxon>Eurotiomycetidae</taxon>
        <taxon>Onygenales</taxon>
        <taxon>Ajellomycetaceae</taxon>
        <taxon>Blastomyces</taxon>
    </lineage>
</organism>
<evidence type="ECO:0000313" key="2">
    <source>
        <dbReference type="EMBL" id="PGH08142.1"/>
    </source>
</evidence>
<protein>
    <submittedName>
        <fullName evidence="2">Uncharacterized protein</fullName>
    </submittedName>
</protein>